<sequence length="365" mass="43889">MKGTIIRTTNEFLKLKESWDELQRENPDLTYNDTFEYNYNWWKSFDEKRGGELFLFTVYNTKGKVVAIFPFAIKVSRHYGLKIRTLEFISKGDQHNYLSTNDIGNKSKIFNLLFSCLEEHKDEFDKVKLSHLNLCSHFSKFLLKHQKYNKYFTLLVESPVLIKKNHHSIKEYKQEYLSKNVKNLNNRLIKDVGYTFEVKRDDCLDEISIVHKNQQSQETRDKRRSLFEDDKYMLFLRKLYSQKTHYTFLLKNKSGACIAYQTAYFHNGRLLFWNMGYDLQYSQYSLGRIGIYKMIEYFFENPELEILDFGSGRYPWKFQWTSDISSIYILEYYSKNSKKIQLIERIKKLKNGLRCLSNSLKKQRI</sequence>
<dbReference type="RefSeq" id="WP_022612798.1">
    <property type="nucleotide sequence ID" value="NZ_LK391965.1"/>
</dbReference>
<organism evidence="2 3">
    <name type="scientific">Vibrio nigripulchritudo SOn1</name>
    <dbReference type="NCBI Taxonomy" id="1238450"/>
    <lineage>
        <taxon>Bacteria</taxon>
        <taxon>Pseudomonadati</taxon>
        <taxon>Pseudomonadota</taxon>
        <taxon>Gammaproteobacteria</taxon>
        <taxon>Vibrionales</taxon>
        <taxon>Vibrionaceae</taxon>
        <taxon>Vibrio</taxon>
    </lineage>
</organism>
<dbReference type="EMBL" id="CAOF01000140">
    <property type="protein sequence ID" value="CCO48253.1"/>
    <property type="molecule type" value="Genomic_DNA"/>
</dbReference>
<reference evidence="2 3" key="1">
    <citation type="journal article" date="2013" name="ISME J.">
        <title>Comparative genomics of pathogenic lineages of Vibrio nigripulchritudo identifies virulence-associated traits.</title>
        <authorList>
            <person name="Goudenege D."/>
            <person name="Labreuche Y."/>
            <person name="Krin E."/>
            <person name="Ansquer D."/>
            <person name="Mangenot S."/>
            <person name="Calteau A."/>
            <person name="Medigue C."/>
            <person name="Mazel D."/>
            <person name="Polz M.F."/>
            <person name="Le Roux F."/>
        </authorList>
    </citation>
    <scope>NUCLEOTIDE SEQUENCE [LARGE SCALE GENOMIC DNA]</scope>
    <source>
        <strain evidence="2 3">SOn1</strain>
    </source>
</reference>
<dbReference type="Pfam" id="PF13480">
    <property type="entry name" value="Acetyltransf_6"/>
    <property type="match status" value="1"/>
</dbReference>
<dbReference type="InterPro" id="IPR016181">
    <property type="entry name" value="Acyl_CoA_acyltransferase"/>
</dbReference>
<feature type="domain" description="BioF2-like acetyltransferase" evidence="1">
    <location>
        <begin position="179"/>
        <end position="317"/>
    </location>
</feature>
<dbReference type="InterPro" id="IPR038740">
    <property type="entry name" value="BioF2-like_GNAT_dom"/>
</dbReference>
<proteinExistence type="predicted"/>
<gene>
    <name evidence="2" type="ORF">VIBNISOn1_480052</name>
</gene>
<protein>
    <recommendedName>
        <fullName evidence="1">BioF2-like acetyltransferase domain-containing protein</fullName>
    </recommendedName>
</protein>
<evidence type="ECO:0000313" key="2">
    <source>
        <dbReference type="EMBL" id="CCO48253.1"/>
    </source>
</evidence>
<evidence type="ECO:0000259" key="1">
    <source>
        <dbReference type="Pfam" id="PF13480"/>
    </source>
</evidence>
<evidence type="ECO:0000313" key="3">
    <source>
        <dbReference type="Proteomes" id="UP000018211"/>
    </source>
</evidence>
<name>A0AAV2VUV2_9VIBR</name>
<dbReference type="Proteomes" id="UP000018211">
    <property type="component" value="Unassembled WGS sequence"/>
</dbReference>
<dbReference type="AlphaFoldDB" id="A0AAV2VUV2"/>
<dbReference type="SUPFAM" id="SSF55729">
    <property type="entry name" value="Acyl-CoA N-acyltransferases (Nat)"/>
    <property type="match status" value="1"/>
</dbReference>
<comment type="caution">
    <text evidence="2">The sequence shown here is derived from an EMBL/GenBank/DDBJ whole genome shotgun (WGS) entry which is preliminary data.</text>
</comment>
<accession>A0AAV2VUV2</accession>